<feature type="compositionally biased region" description="Basic residues" evidence="2">
    <location>
        <begin position="787"/>
        <end position="798"/>
    </location>
</feature>
<accession>A0ABP1HRE1</accession>
<keyword evidence="1" id="KW-0175">Coiled coil</keyword>
<feature type="coiled-coil region" evidence="1">
    <location>
        <begin position="1140"/>
        <end position="1177"/>
    </location>
</feature>
<feature type="compositionally biased region" description="Low complexity" evidence="2">
    <location>
        <begin position="722"/>
        <end position="733"/>
    </location>
</feature>
<reference evidence="3 4" key="1">
    <citation type="submission" date="2024-07" db="EMBL/GenBank/DDBJ databases">
        <authorList>
            <person name="Akdeniz Z."/>
        </authorList>
    </citation>
    <scope>NUCLEOTIDE SEQUENCE [LARGE SCALE GENOMIC DNA]</scope>
</reference>
<name>A0ABP1HRE1_9EUKA</name>
<feature type="compositionally biased region" description="Basic and acidic residues" evidence="2">
    <location>
        <begin position="529"/>
        <end position="557"/>
    </location>
</feature>
<feature type="compositionally biased region" description="Polar residues" evidence="2">
    <location>
        <begin position="685"/>
        <end position="711"/>
    </location>
</feature>
<feature type="compositionally biased region" description="Basic and acidic residues" evidence="2">
    <location>
        <begin position="840"/>
        <end position="882"/>
    </location>
</feature>
<protein>
    <submittedName>
        <fullName evidence="3">Coiled-coil_protein</fullName>
    </submittedName>
</protein>
<organism evidence="3 4">
    <name type="scientific">Hexamita inflata</name>
    <dbReference type="NCBI Taxonomy" id="28002"/>
    <lineage>
        <taxon>Eukaryota</taxon>
        <taxon>Metamonada</taxon>
        <taxon>Diplomonadida</taxon>
        <taxon>Hexamitidae</taxon>
        <taxon>Hexamitinae</taxon>
        <taxon>Hexamita</taxon>
    </lineage>
</organism>
<evidence type="ECO:0000256" key="2">
    <source>
        <dbReference type="SAM" id="MobiDB-lite"/>
    </source>
</evidence>
<feature type="coiled-coil region" evidence="1">
    <location>
        <begin position="1075"/>
        <end position="1116"/>
    </location>
</feature>
<dbReference type="EMBL" id="CAXDID020000041">
    <property type="protein sequence ID" value="CAL6000639.1"/>
    <property type="molecule type" value="Genomic_DNA"/>
</dbReference>
<evidence type="ECO:0000313" key="4">
    <source>
        <dbReference type="Proteomes" id="UP001642409"/>
    </source>
</evidence>
<feature type="compositionally biased region" description="Basic and acidic residues" evidence="2">
    <location>
        <begin position="449"/>
        <end position="464"/>
    </location>
</feature>
<comment type="caution">
    <text evidence="3">The sequence shown here is derived from an EMBL/GenBank/DDBJ whole genome shotgun (WGS) entry which is preliminary data.</text>
</comment>
<feature type="compositionally biased region" description="Polar residues" evidence="2">
    <location>
        <begin position="975"/>
        <end position="984"/>
    </location>
</feature>
<evidence type="ECO:0000256" key="1">
    <source>
        <dbReference type="SAM" id="Coils"/>
    </source>
</evidence>
<feature type="region of interest" description="Disordered" evidence="2">
    <location>
        <begin position="436"/>
        <end position="471"/>
    </location>
</feature>
<feature type="region of interest" description="Disordered" evidence="2">
    <location>
        <begin position="494"/>
        <end position="616"/>
    </location>
</feature>
<evidence type="ECO:0000313" key="3">
    <source>
        <dbReference type="EMBL" id="CAL6000639.1"/>
    </source>
</evidence>
<sequence>MSQYATPLQSTMAEAARMTADLTTMLTRISYGQFQELEQKIKNRKMFVLFEDALGCDPMTDHVSPKNVLPLFADYIRECQRHIREFDANFLLQSINDSFTKIVQEEAQQRVKAQAEVHILGGRVHQLEELLKQAESSFESSLKLVHSLKIDAEQQSQQIKEQYAIQQRYGRAYKGDDIQINNQDENADPVSSKQKLDAMTTYLQEIKNQMQQMRQGQNNLIGELTAMREYKDKYEVGQRQIEDLKIVQENLKEAIKEAHMENESHQNTIESQLEEIAELQEIKNQFDTMEQQIRAKVQKSIDAMHDELQSKTKELSSANNQIEDLLAMIKSYETQIENSSNSRDQQLKDKMNDAMKLTRENQQLQRDVAALNDKLQDQQRSSVNLSKQLEETMKLQEEIERLKALLNNSKDVNSFMRQLQMQVSQKDSQIKELQRQNQQMQAMMQIQKKQKEASPDRTSNKDNKSFVQNGEIIPIEADPSIEMFGVVKERTKKVKEVKTKAFKPKKQQEGDQDQEGGSGTQEEIQSEISKSESKSQFEKTDNTKSKSKIEKAEKSQKYEQSQSETKTDKKTKTIVGKKPPKKDDESKQKKKGEMSPLPEIEVKVEQDEISEASSSDRFDTEIIEALQKELKEQKEIKEELKLALEEQTNLAKEREETIQDLIQQVLQLQKQIANINKTMLKKDMSASQAKLQGLGNPSYSDNSKVSMSNVKMDQAARDRAESIISSMRSSVQSKTSLIESTDETVSSDEDSIEDTAQSTTELKTKKTKKSKKTKQSTESSFADVTKKSKSPTKSKAKSPTKDRSPSKEKSPSKKDSPVKVSQKDLPKRSFTTNLADFTDDEKHKLEKPLKQLSKIKDKLEKVEKDDLIRQRHSESPNKKSELEPLEQPKQSIKPNLSKSKLVSNLSRTSMNVTSQQNMPKQLTAEEKMKQLEAEKQILAMSQHVVFQKAADTPTEHKDIQTEELVFRSIGFQITPPQDAQLQGNSRRTSRIDSSSSDRFSKLEKLQSLKDAVQNAFARTGSGKTEGKNTKSLEQQMAEKLEKSTNPEGPKPSVVEKNDKIIYANQNFDNQLRVDLQRLEDENELMGDKLNQTNVELLEANDKINDLKKAIKQAEVFKEKIKDTHIEIEKVFEDKRVKNYIQNMVQLQNSYESRVKELENQLKALQDAQMAVNLLQKNVNAPPNVKQQLQQQVQQIHENLKINPEEGEIPKDLTLSIGMDGAKASVLKTKKLNHADAFKRAMKSSILDDKEAEKRTIALSEAQQLSETHERLFVMGAIIKEKIQRARKEFQLQETAINMRYLASLRVLAPEVQEMYDNRNNTILQENFEMSKSDNISPVQNQVQLSIVDVQPFDDSYLNLRKTKQEPEQMQLPSLKISKAYPIKGEQNYVNTIDLKAEKVVTHNTSRQKQKLNDESAYLEMVSPTAQSQARSRDLIRIRFVEE</sequence>
<feature type="region of interest" description="Disordered" evidence="2">
    <location>
        <begin position="684"/>
        <end position="918"/>
    </location>
</feature>
<keyword evidence="4" id="KW-1185">Reference proteome</keyword>
<feature type="coiled-coil region" evidence="1">
    <location>
        <begin position="623"/>
        <end position="678"/>
    </location>
</feature>
<feature type="region of interest" description="Disordered" evidence="2">
    <location>
        <begin position="975"/>
        <end position="999"/>
    </location>
</feature>
<feature type="compositionally biased region" description="Low complexity" evidence="2">
    <location>
        <begin position="895"/>
        <end position="906"/>
    </location>
</feature>
<feature type="compositionally biased region" description="Basic residues" evidence="2">
    <location>
        <begin position="765"/>
        <end position="774"/>
    </location>
</feature>
<feature type="compositionally biased region" description="Polar residues" evidence="2">
    <location>
        <begin position="907"/>
        <end position="918"/>
    </location>
</feature>
<feature type="compositionally biased region" description="Low complexity" evidence="2">
    <location>
        <begin position="436"/>
        <end position="447"/>
    </location>
</feature>
<gene>
    <name evidence="3" type="ORF">HINF_LOCUS16798</name>
</gene>
<feature type="compositionally biased region" description="Basic and acidic residues" evidence="2">
    <location>
        <begin position="799"/>
        <end position="827"/>
    </location>
</feature>
<dbReference type="Proteomes" id="UP001642409">
    <property type="component" value="Unassembled WGS sequence"/>
</dbReference>
<proteinExistence type="predicted"/>
<feature type="compositionally biased region" description="Acidic residues" evidence="2">
    <location>
        <begin position="740"/>
        <end position="753"/>
    </location>
</feature>
<feature type="compositionally biased region" description="Basic and acidic residues" evidence="2">
    <location>
        <begin position="581"/>
        <end position="593"/>
    </location>
</feature>